<evidence type="ECO:0000313" key="3">
    <source>
        <dbReference type="EMBL" id="KAK3263547.1"/>
    </source>
</evidence>
<proteinExistence type="predicted"/>
<dbReference type="Proteomes" id="UP001190700">
    <property type="component" value="Unassembled WGS sequence"/>
</dbReference>
<reference evidence="3" key="2">
    <citation type="submission" date="2023-06" db="EMBL/GenBank/DDBJ databases">
        <title>Long-read-based genome assembly of the green algal bacterivore Cymbomonas tetramitiformis.</title>
        <authorList>
            <person name="Gyaltshen Y."/>
            <person name="Rozenberg A."/>
            <person name="Paasch A."/>
            <person name="Burns J.A."/>
            <person name="Warring S."/>
            <person name="Larson R."/>
            <person name="Maurer-Alcala X."/>
            <person name="Dacks J."/>
            <person name="Kim E."/>
        </authorList>
    </citation>
    <scope>NUCLEOTIDE SEQUENCE</scope>
    <source>
        <strain evidence="3">PLY_AMNH</strain>
    </source>
</reference>
<comment type="caution">
    <text evidence="3">The sequence shown here is derived from an EMBL/GenBank/DDBJ whole genome shotgun (WGS) entry which is preliminary data.</text>
</comment>
<keyword evidence="4" id="KW-1185">Reference proteome</keyword>
<evidence type="ECO:0000313" key="2">
    <source>
        <dbReference type="EMBL" id="KAK3256001.1"/>
    </source>
</evidence>
<feature type="compositionally biased region" description="Acidic residues" evidence="1">
    <location>
        <begin position="77"/>
        <end position="109"/>
    </location>
</feature>
<dbReference type="EMBL" id="LGRX02015285">
    <property type="protein sequence ID" value="KAK3263547.1"/>
    <property type="molecule type" value="Genomic_DNA"/>
</dbReference>
<gene>
    <name evidence="3" type="ORF">CYMTET_27653</name>
    <name evidence="2" type="ORF">CYMTET_34840</name>
</gene>
<accession>A0AAE0FPS3</accession>
<organism evidence="3 4">
    <name type="scientific">Cymbomonas tetramitiformis</name>
    <dbReference type="NCBI Taxonomy" id="36881"/>
    <lineage>
        <taxon>Eukaryota</taxon>
        <taxon>Viridiplantae</taxon>
        <taxon>Chlorophyta</taxon>
        <taxon>Pyramimonadophyceae</taxon>
        <taxon>Pyramimonadales</taxon>
        <taxon>Pyramimonadaceae</taxon>
        <taxon>Cymbomonas</taxon>
    </lineage>
</organism>
<reference evidence="3 4" key="1">
    <citation type="journal article" date="2015" name="Genome Biol. Evol.">
        <title>Comparative Genomics of a Bacterivorous Green Alga Reveals Evolutionary Causalities and Consequences of Phago-Mixotrophic Mode of Nutrition.</title>
        <authorList>
            <person name="Burns J.A."/>
            <person name="Paasch A."/>
            <person name="Narechania A."/>
            <person name="Kim E."/>
        </authorList>
    </citation>
    <scope>NUCLEOTIDE SEQUENCE [LARGE SCALE GENOMIC DNA]</scope>
    <source>
        <strain evidence="3">PLY_AMNH</strain>
    </source>
</reference>
<sequence>MAASASEGLLRRRVKTPGDIFGARVAHKVYYGTIVKRDKPRGDPPEPCMTVKYDDGQRLWFPNSTLQKWLQPVGDNTVDDADSGSESDELSDTIDEEASVAGESDEDEVAVGTHRKNDALPNLTWDASYERGEYRWATSIHQGNTYVYTEYGDNKMVRFLSSKHGSPDGNPGSNKDRWDSDTRKYVSIFLPQVKLDYDAGSVVGLDVSVVLWCQALLSSKFKSKGSC</sequence>
<feature type="region of interest" description="Disordered" evidence="1">
    <location>
        <begin position="73"/>
        <end position="110"/>
    </location>
</feature>
<name>A0AAE0FPS3_9CHLO</name>
<dbReference type="AlphaFoldDB" id="A0AAE0FPS3"/>
<dbReference type="EMBL" id="LGRX02022043">
    <property type="protein sequence ID" value="KAK3256001.1"/>
    <property type="molecule type" value="Genomic_DNA"/>
</dbReference>
<protein>
    <submittedName>
        <fullName evidence="3">Uncharacterized protein</fullName>
    </submittedName>
</protein>
<evidence type="ECO:0000313" key="4">
    <source>
        <dbReference type="Proteomes" id="UP001190700"/>
    </source>
</evidence>
<evidence type="ECO:0000256" key="1">
    <source>
        <dbReference type="SAM" id="MobiDB-lite"/>
    </source>
</evidence>